<dbReference type="PANTHER" id="PTHR46157">
    <property type="entry name" value="K(+) EFFLUX ANTIPORTER 3, CHLOROPLASTIC"/>
    <property type="match status" value="1"/>
</dbReference>
<keyword evidence="10" id="KW-0406">Ion transport</keyword>
<dbReference type="InterPro" id="IPR006153">
    <property type="entry name" value="Cation/H_exchanger_TM"/>
</dbReference>
<feature type="compositionally biased region" description="Low complexity" evidence="12">
    <location>
        <begin position="84"/>
        <end position="102"/>
    </location>
</feature>
<keyword evidence="4" id="KW-0813">Transport</keyword>
<evidence type="ECO:0000256" key="10">
    <source>
        <dbReference type="ARBA" id="ARBA00023065"/>
    </source>
</evidence>
<organism evidence="14 15">
    <name type="scientific">Panicum miliaceum</name>
    <name type="common">Proso millet</name>
    <name type="synonym">Broomcorn millet</name>
    <dbReference type="NCBI Taxonomy" id="4540"/>
    <lineage>
        <taxon>Eukaryota</taxon>
        <taxon>Viridiplantae</taxon>
        <taxon>Streptophyta</taxon>
        <taxon>Embryophyta</taxon>
        <taxon>Tracheophyta</taxon>
        <taxon>Spermatophyta</taxon>
        <taxon>Magnoliopsida</taxon>
        <taxon>Liliopsida</taxon>
        <taxon>Poales</taxon>
        <taxon>Poaceae</taxon>
        <taxon>PACMAD clade</taxon>
        <taxon>Panicoideae</taxon>
        <taxon>Panicodae</taxon>
        <taxon>Paniceae</taxon>
        <taxon>Panicinae</taxon>
        <taxon>Panicum</taxon>
        <taxon>Panicum sect. Panicum</taxon>
    </lineage>
</organism>
<dbReference type="GO" id="GO:0006813">
    <property type="term" value="P:potassium ion transport"/>
    <property type="evidence" value="ECO:0007669"/>
    <property type="project" value="UniProtKB-KW"/>
</dbReference>
<accession>A0A3L6R740</accession>
<evidence type="ECO:0000256" key="3">
    <source>
        <dbReference type="ARBA" id="ARBA00004127"/>
    </source>
</evidence>
<dbReference type="Pfam" id="PF00999">
    <property type="entry name" value="Na_H_Exchanger"/>
    <property type="match status" value="2"/>
</dbReference>
<evidence type="ECO:0000256" key="7">
    <source>
        <dbReference type="ARBA" id="ARBA00022692"/>
    </source>
</evidence>
<feature type="region of interest" description="Disordered" evidence="12">
    <location>
        <begin position="83"/>
        <end position="102"/>
    </location>
</feature>
<keyword evidence="11" id="KW-0472">Membrane</keyword>
<dbReference type="PANTHER" id="PTHR46157:SF4">
    <property type="entry name" value="K(+) EFFLUX ANTIPORTER 3, CHLOROPLASTIC"/>
    <property type="match status" value="1"/>
</dbReference>
<dbReference type="EMBL" id="PQIB02000009">
    <property type="protein sequence ID" value="RLM98155.1"/>
    <property type="molecule type" value="Genomic_DNA"/>
</dbReference>
<dbReference type="PROSITE" id="PS51201">
    <property type="entry name" value="RCK_N"/>
    <property type="match status" value="1"/>
</dbReference>
<dbReference type="InterPro" id="IPR003148">
    <property type="entry name" value="RCK_N"/>
</dbReference>
<gene>
    <name evidence="14" type="ORF">C2845_PM06G34280</name>
</gene>
<feature type="domain" description="RCK N-terminal" evidence="13">
    <location>
        <begin position="585"/>
        <end position="712"/>
    </location>
</feature>
<keyword evidence="15" id="KW-1185">Reference proteome</keyword>
<dbReference type="GO" id="GO:1902600">
    <property type="term" value="P:proton transmembrane transport"/>
    <property type="evidence" value="ECO:0007669"/>
    <property type="project" value="InterPro"/>
</dbReference>
<evidence type="ECO:0000256" key="6">
    <source>
        <dbReference type="ARBA" id="ARBA00022538"/>
    </source>
</evidence>
<evidence type="ECO:0000313" key="14">
    <source>
        <dbReference type="EMBL" id="RLM98155.1"/>
    </source>
</evidence>
<dbReference type="GO" id="GO:0009941">
    <property type="term" value="C:chloroplast envelope"/>
    <property type="evidence" value="ECO:0007669"/>
    <property type="project" value="UniProtKB-SubCell"/>
</dbReference>
<dbReference type="GO" id="GO:0012505">
    <property type="term" value="C:endomembrane system"/>
    <property type="evidence" value="ECO:0007669"/>
    <property type="project" value="UniProtKB-SubCell"/>
</dbReference>
<reference evidence="15" key="1">
    <citation type="journal article" date="2019" name="Nat. Commun.">
        <title>The genome of broomcorn millet.</title>
        <authorList>
            <person name="Zou C."/>
            <person name="Miki D."/>
            <person name="Li D."/>
            <person name="Tang Q."/>
            <person name="Xiao L."/>
            <person name="Rajput S."/>
            <person name="Deng P."/>
            <person name="Jia W."/>
            <person name="Huang R."/>
            <person name="Zhang M."/>
            <person name="Sun Y."/>
            <person name="Hu J."/>
            <person name="Fu X."/>
            <person name="Schnable P.S."/>
            <person name="Li F."/>
            <person name="Zhang H."/>
            <person name="Feng B."/>
            <person name="Zhu X."/>
            <person name="Liu R."/>
            <person name="Schnable J.C."/>
            <person name="Zhu J.-K."/>
            <person name="Zhang H."/>
        </authorList>
    </citation>
    <scope>NUCLEOTIDE SEQUENCE [LARGE SCALE GENOMIC DNA]</scope>
</reference>
<dbReference type="InterPro" id="IPR036291">
    <property type="entry name" value="NAD(P)-bd_dom_sf"/>
</dbReference>
<comment type="subcellular location">
    <subcellularLocation>
        <location evidence="3">Endomembrane system</location>
        <topology evidence="3">Multi-pass membrane protein</topology>
    </subcellularLocation>
    <subcellularLocation>
        <location evidence="2">Plastid</location>
        <location evidence="2">Chloroplast envelope</location>
    </subcellularLocation>
</comment>
<keyword evidence="7" id="KW-0812">Transmembrane</keyword>
<dbReference type="Pfam" id="PF02254">
    <property type="entry name" value="TrkA_N"/>
    <property type="match status" value="1"/>
</dbReference>
<sequence length="861" mass="91948">MPPCTGKEQARELVGGRELGAVTATSAAARWTGSQGEADERPPQHLISPKSEHAASLPPQPDKNHAPARGAWTRHGPAQLLALRSGPRTPTSRSPPGSSPVARTRTARLGAMAAAASAAALARHHALLPAPPPSSARSGASVCCALRPRRRRAAPARLVAAGRRWRGSGDGGSRLRFRAPRAGMDMDLASGAVEVINDLGFDILTFLGVTVLVVPAFRVVRASPILGFFCAGVVLNQFGLIRNLTDVKLLSEWGILFLLFEMGLELSLSRLKALARFAFGMGLPQVLLSTLAFTAFELPPNGAIGTKILQFLFNSRPDLVNIRSIDEAIVIGAALSLSSSAFVLQLLAEKGELPTRFGSATLGILLLQDIAVVPLLVILPVLESQNIVEQSVWPILLAESLKALGGLGLLSLGGKYLMRRVFELGAFLAGAILAETNFRTQIEADIRPFRGLLLGLFFVTTGTSIDMQLLIREWPNVLSLLGGLVAIKTLIITAIGPRVGLTLQESVRIGLLLSQGGEFGFVVFSLANRLGVLPLELNKLLIIVVVLSMALTPLLNEIGRRVAGIIDESAQEKEKPAEMVNYGATEPIVILGFGEMGQVLAKFLSAPLSFGFDQDAEGWPYVAFDLNPAVVKSARKSGFPVLYGDGSRPAVLQSAGITFPKAIMVMYTGKEKTIEAVNRLRQAFTAVPIYARAQDLSHLLDLKKSGATDVVLENAETSLQLGSILLRGLGVMSDDVSFLSKLVRNSMEVQAQEALKDIGDKEVDIMKPLQVRVTDLVDSNGNGSRMIAQEQSLSLSSRPDLKVINPPVGKRIPDMKVEKDQQGYDFDGIDSADGVAYCLLESDDGSDEASGASKEMIDQSA</sequence>
<keyword evidence="8" id="KW-0630">Potassium</keyword>
<dbReference type="Proteomes" id="UP000275267">
    <property type="component" value="Unassembled WGS sequence"/>
</dbReference>
<dbReference type="InterPro" id="IPR038770">
    <property type="entry name" value="Na+/solute_symporter_sf"/>
</dbReference>
<keyword evidence="5" id="KW-0050">Antiport</keyword>
<evidence type="ECO:0000256" key="2">
    <source>
        <dbReference type="ARBA" id="ARBA00004119"/>
    </source>
</evidence>
<feature type="region of interest" description="Disordered" evidence="12">
    <location>
        <begin position="842"/>
        <end position="861"/>
    </location>
</feature>
<evidence type="ECO:0000313" key="15">
    <source>
        <dbReference type="Proteomes" id="UP000275267"/>
    </source>
</evidence>
<evidence type="ECO:0000256" key="5">
    <source>
        <dbReference type="ARBA" id="ARBA00022449"/>
    </source>
</evidence>
<keyword evidence="6" id="KW-0633">Potassium transport</keyword>
<dbReference type="Gene3D" id="3.40.50.720">
    <property type="entry name" value="NAD(P)-binding Rossmann-like Domain"/>
    <property type="match status" value="1"/>
</dbReference>
<protein>
    <submittedName>
        <fullName evidence="14">K(+) efflux antiporter 3, chloroplastic</fullName>
    </submittedName>
</protein>
<evidence type="ECO:0000259" key="13">
    <source>
        <dbReference type="PROSITE" id="PS51201"/>
    </source>
</evidence>
<evidence type="ECO:0000256" key="11">
    <source>
        <dbReference type="ARBA" id="ARBA00023136"/>
    </source>
</evidence>
<evidence type="ECO:0000256" key="9">
    <source>
        <dbReference type="ARBA" id="ARBA00022989"/>
    </source>
</evidence>
<dbReference type="GO" id="GO:0016020">
    <property type="term" value="C:membrane"/>
    <property type="evidence" value="ECO:0007669"/>
    <property type="project" value="InterPro"/>
</dbReference>
<dbReference type="AlphaFoldDB" id="A0A3L6R740"/>
<comment type="caution">
    <text evidence="14">The sequence shown here is derived from an EMBL/GenBank/DDBJ whole genome shotgun (WGS) entry which is preliminary data.</text>
</comment>
<dbReference type="OrthoDB" id="4834at2759"/>
<dbReference type="STRING" id="4540.A0A3L6R740"/>
<dbReference type="GO" id="GO:0015297">
    <property type="term" value="F:antiporter activity"/>
    <property type="evidence" value="ECO:0007669"/>
    <property type="project" value="UniProtKB-KW"/>
</dbReference>
<keyword evidence="9" id="KW-1133">Transmembrane helix</keyword>
<evidence type="ECO:0000256" key="4">
    <source>
        <dbReference type="ARBA" id="ARBA00022448"/>
    </source>
</evidence>
<dbReference type="Gene3D" id="1.20.1530.20">
    <property type="match status" value="2"/>
</dbReference>
<proteinExistence type="predicted"/>
<name>A0A3L6R740_PANMI</name>
<evidence type="ECO:0000256" key="1">
    <source>
        <dbReference type="ARBA" id="ARBA00003198"/>
    </source>
</evidence>
<feature type="region of interest" description="Disordered" evidence="12">
    <location>
        <begin position="27"/>
        <end position="71"/>
    </location>
</feature>
<dbReference type="FunFam" id="3.40.50.720:FF:000036">
    <property type="entry name" value="Glutathione-regulated potassium-efflux system protein KefB"/>
    <property type="match status" value="1"/>
</dbReference>
<evidence type="ECO:0000256" key="12">
    <source>
        <dbReference type="SAM" id="MobiDB-lite"/>
    </source>
</evidence>
<comment type="function">
    <text evidence="1">May function as sodium-coupled metabolite transporter across the chloroplast envelope.</text>
</comment>
<evidence type="ECO:0000256" key="8">
    <source>
        <dbReference type="ARBA" id="ARBA00022958"/>
    </source>
</evidence>
<dbReference type="SUPFAM" id="SSF51735">
    <property type="entry name" value="NAD(P)-binding Rossmann-fold domains"/>
    <property type="match status" value="1"/>
</dbReference>